<dbReference type="EC" id="2.7.1.53" evidence="6"/>
<dbReference type="SUPFAM" id="SSF53067">
    <property type="entry name" value="Actin-like ATPase domain"/>
    <property type="match status" value="2"/>
</dbReference>
<dbReference type="InterPro" id="IPR000577">
    <property type="entry name" value="Carb_kinase_FGGY"/>
</dbReference>
<dbReference type="Proteomes" id="UP000533598">
    <property type="component" value="Unassembled WGS sequence"/>
</dbReference>
<dbReference type="EMBL" id="JACHMH010000001">
    <property type="protein sequence ID" value="MBB4674512.1"/>
    <property type="molecule type" value="Genomic_DNA"/>
</dbReference>
<feature type="domain" description="Carbohydrate kinase FGGY N-terminal" evidence="4">
    <location>
        <begin position="5"/>
        <end position="248"/>
    </location>
</feature>
<dbReference type="InterPro" id="IPR018485">
    <property type="entry name" value="FGGY_C"/>
</dbReference>
<keyword evidence="3 6" id="KW-0418">Kinase</keyword>
<dbReference type="Gene3D" id="3.30.420.40">
    <property type="match status" value="2"/>
</dbReference>
<sequence>MTDLLLGIDAGQTVTKAVLVAADTGREIAVGQARVPVSTPHPRWVERDLDQVWDGCVRAIRAVLTGIDGGRIAAIGLCGHNDGCYPVDEHLRPVRPAILAMDSRAHEQVRGYQDSGVAAAALPLTGQSPFAASPAAVQAWLLANEPEAMARTRWLLFCKDWLRLGLTGEVATDPTEASASFTDVRTQRYSPAAFELYGLSGLAGKQPPILGSTEIAGRVTATAAGLTGLRAGTPVVTGAHDVDAGALGMGAVTPGAASIVMGTFSINQVVTEQVRLDHRWQARAFLAPGRWLAMSTSPASSSNLEWFVRTLCPEAAAGSADPFGFVAAEIAASTRPDLPLYLPFLFGAPVEHGPAASAGFLGLRGWHTRGDLLRALCEGVALNHRTHLSALRSAFPITGAARLSGGGARSPAWSQLLADAAELPLEVTAGAEPGARGAALLAGIGLGRFAGLTEAAATAEVVRAHQPEAAGVARMTARAAEYRMAVESLRDWWQSA</sequence>
<comment type="similarity">
    <text evidence="1">Belongs to the FGGY kinase family.</text>
</comment>
<evidence type="ECO:0000256" key="3">
    <source>
        <dbReference type="ARBA" id="ARBA00022777"/>
    </source>
</evidence>
<dbReference type="PIRSF" id="PIRSF000538">
    <property type="entry name" value="GlpK"/>
    <property type="match status" value="1"/>
</dbReference>
<keyword evidence="7" id="KW-1185">Reference proteome</keyword>
<dbReference type="PANTHER" id="PTHR43095:SF3">
    <property type="entry name" value="L-XYLULOSE_3-KETO-L-GULONATE KINASE"/>
    <property type="match status" value="1"/>
</dbReference>
<evidence type="ECO:0000313" key="6">
    <source>
        <dbReference type="EMBL" id="MBB4674512.1"/>
    </source>
</evidence>
<reference evidence="6 7" key="1">
    <citation type="submission" date="2020-08" db="EMBL/GenBank/DDBJ databases">
        <title>Sequencing the genomes of 1000 actinobacteria strains.</title>
        <authorList>
            <person name="Klenk H.-P."/>
        </authorList>
    </citation>
    <scope>NUCLEOTIDE SEQUENCE [LARGE SCALE GENOMIC DNA]</scope>
    <source>
        <strain evidence="6 7">DSM 44230</strain>
    </source>
</reference>
<dbReference type="InterPro" id="IPR018484">
    <property type="entry name" value="FGGY_N"/>
</dbReference>
<name>A0A7W7FQU2_9PSEU</name>
<dbReference type="Pfam" id="PF00370">
    <property type="entry name" value="FGGY_N"/>
    <property type="match status" value="1"/>
</dbReference>
<evidence type="ECO:0000259" key="5">
    <source>
        <dbReference type="Pfam" id="PF02782"/>
    </source>
</evidence>
<evidence type="ECO:0000256" key="2">
    <source>
        <dbReference type="ARBA" id="ARBA00022679"/>
    </source>
</evidence>
<dbReference type="RefSeq" id="WP_185000623.1">
    <property type="nucleotide sequence ID" value="NZ_BAAAUI010000003.1"/>
</dbReference>
<dbReference type="CDD" id="cd07802">
    <property type="entry name" value="ASKHA_NBD_FGGY_EcLyxK-like"/>
    <property type="match status" value="1"/>
</dbReference>
<comment type="caution">
    <text evidence="6">The sequence shown here is derived from an EMBL/GenBank/DDBJ whole genome shotgun (WGS) entry which is preliminary data.</text>
</comment>
<protein>
    <submittedName>
        <fullName evidence="6">L-xylulokinase</fullName>
        <ecNumber evidence="6">2.7.1.53</ecNumber>
    </submittedName>
</protein>
<keyword evidence="2 6" id="KW-0808">Transferase</keyword>
<proteinExistence type="inferred from homology"/>
<gene>
    <name evidence="6" type="ORF">HNR67_000630</name>
</gene>
<dbReference type="InterPro" id="IPR050406">
    <property type="entry name" value="FGGY_Carb_Kinase"/>
</dbReference>
<dbReference type="GO" id="GO:0008744">
    <property type="term" value="F:L-xylulokinase activity"/>
    <property type="evidence" value="ECO:0007669"/>
    <property type="project" value="UniProtKB-EC"/>
</dbReference>
<feature type="domain" description="Carbohydrate kinase FGGY C-terminal" evidence="5">
    <location>
        <begin position="258"/>
        <end position="444"/>
    </location>
</feature>
<dbReference type="InterPro" id="IPR043129">
    <property type="entry name" value="ATPase_NBD"/>
</dbReference>
<evidence type="ECO:0000256" key="1">
    <source>
        <dbReference type="ARBA" id="ARBA00009156"/>
    </source>
</evidence>
<dbReference type="Pfam" id="PF02782">
    <property type="entry name" value="FGGY_C"/>
    <property type="match status" value="1"/>
</dbReference>
<organism evidence="6 7">
    <name type="scientific">Crossiella cryophila</name>
    <dbReference type="NCBI Taxonomy" id="43355"/>
    <lineage>
        <taxon>Bacteria</taxon>
        <taxon>Bacillati</taxon>
        <taxon>Actinomycetota</taxon>
        <taxon>Actinomycetes</taxon>
        <taxon>Pseudonocardiales</taxon>
        <taxon>Pseudonocardiaceae</taxon>
        <taxon>Crossiella</taxon>
    </lineage>
</organism>
<dbReference type="AlphaFoldDB" id="A0A7W7FQU2"/>
<evidence type="ECO:0000313" key="7">
    <source>
        <dbReference type="Proteomes" id="UP000533598"/>
    </source>
</evidence>
<dbReference type="PANTHER" id="PTHR43095">
    <property type="entry name" value="SUGAR KINASE"/>
    <property type="match status" value="1"/>
</dbReference>
<accession>A0A7W7FQU2</accession>
<evidence type="ECO:0000259" key="4">
    <source>
        <dbReference type="Pfam" id="PF00370"/>
    </source>
</evidence>